<dbReference type="InterPro" id="IPR015424">
    <property type="entry name" value="PyrdxlP-dep_Trfase"/>
</dbReference>
<protein>
    <recommendedName>
        <fullName evidence="7">Aminotransferase</fullName>
        <ecNumber evidence="7">2.6.1.-</ecNumber>
    </recommendedName>
</protein>
<comment type="similarity">
    <text evidence="2 7">Belongs to the class-I pyridoxal-phosphate-dependent aminotransferase family.</text>
</comment>
<dbReference type="NCBIfam" id="NF004770">
    <property type="entry name" value="PRK06108.1"/>
    <property type="match status" value="1"/>
</dbReference>
<dbReference type="AlphaFoldDB" id="A0A2L0H104"/>
<keyword evidence="3 7" id="KW-0032">Aminotransferase</keyword>
<dbReference type="GO" id="GO:0006520">
    <property type="term" value="P:amino acid metabolic process"/>
    <property type="evidence" value="ECO:0007669"/>
    <property type="project" value="InterPro"/>
</dbReference>
<dbReference type="EC" id="2.6.1.-" evidence="7"/>
<dbReference type="InterPro" id="IPR004839">
    <property type="entry name" value="Aminotransferase_I/II_large"/>
</dbReference>
<dbReference type="PANTHER" id="PTHR46383">
    <property type="entry name" value="ASPARTATE AMINOTRANSFERASE"/>
    <property type="match status" value="1"/>
</dbReference>
<evidence type="ECO:0000256" key="2">
    <source>
        <dbReference type="ARBA" id="ARBA00007441"/>
    </source>
</evidence>
<dbReference type="RefSeq" id="WP_104838758.1">
    <property type="nucleotide sequence ID" value="NZ_CP024307.1"/>
</dbReference>
<feature type="domain" description="Aminotransferase class I/classII large" evidence="8">
    <location>
        <begin position="35"/>
        <end position="381"/>
    </location>
</feature>
<evidence type="ECO:0000313" key="10">
    <source>
        <dbReference type="Proteomes" id="UP000239340"/>
    </source>
</evidence>
<dbReference type="GO" id="GO:0030170">
    <property type="term" value="F:pyridoxal phosphate binding"/>
    <property type="evidence" value="ECO:0007669"/>
    <property type="project" value="InterPro"/>
</dbReference>
<dbReference type="Gene3D" id="3.40.640.10">
    <property type="entry name" value="Type I PLP-dependent aspartate aminotransferase-like (Major domain)"/>
    <property type="match status" value="1"/>
</dbReference>
<name>A0A2L0H104_RHIFR</name>
<proteinExistence type="inferred from homology"/>
<comment type="catalytic activity">
    <reaction evidence="6">
        <text>L-aspartate + 2-oxoglutarate = oxaloacetate + L-glutamate</text>
        <dbReference type="Rhea" id="RHEA:21824"/>
        <dbReference type="ChEBI" id="CHEBI:16452"/>
        <dbReference type="ChEBI" id="CHEBI:16810"/>
        <dbReference type="ChEBI" id="CHEBI:29985"/>
        <dbReference type="ChEBI" id="CHEBI:29991"/>
        <dbReference type="EC" id="2.6.1.1"/>
    </reaction>
</comment>
<evidence type="ECO:0000256" key="5">
    <source>
        <dbReference type="ARBA" id="ARBA00022898"/>
    </source>
</evidence>
<dbReference type="PROSITE" id="PS00105">
    <property type="entry name" value="AA_TRANSFER_CLASS_1"/>
    <property type="match status" value="1"/>
</dbReference>
<dbReference type="InterPro" id="IPR015422">
    <property type="entry name" value="PyrdxlP-dep_Trfase_small"/>
</dbReference>
<dbReference type="InterPro" id="IPR050596">
    <property type="entry name" value="AspAT/PAT-like"/>
</dbReference>
<dbReference type="Pfam" id="PF00155">
    <property type="entry name" value="Aminotran_1_2"/>
    <property type="match status" value="1"/>
</dbReference>
<evidence type="ECO:0000259" key="8">
    <source>
        <dbReference type="Pfam" id="PF00155"/>
    </source>
</evidence>
<dbReference type="PANTHER" id="PTHR46383:SF2">
    <property type="entry name" value="AMINOTRANSFERASE"/>
    <property type="match status" value="1"/>
</dbReference>
<dbReference type="InterPro" id="IPR015421">
    <property type="entry name" value="PyrdxlP-dep_Trfase_major"/>
</dbReference>
<dbReference type="EMBL" id="CP024307">
    <property type="protein sequence ID" value="AUX75130.1"/>
    <property type="molecule type" value="Genomic_DNA"/>
</dbReference>
<dbReference type="CDD" id="cd00609">
    <property type="entry name" value="AAT_like"/>
    <property type="match status" value="1"/>
</dbReference>
<evidence type="ECO:0000313" key="9">
    <source>
        <dbReference type="EMBL" id="AUX75130.1"/>
    </source>
</evidence>
<dbReference type="SUPFAM" id="SSF53383">
    <property type="entry name" value="PLP-dependent transferases"/>
    <property type="match status" value="1"/>
</dbReference>
<reference evidence="9 10" key="1">
    <citation type="submission" date="2017-10" db="EMBL/GenBank/DDBJ databases">
        <title>Analysis of the genome sequences of Rhizobium populations associated to common bean (phaseolus vulgaris).</title>
        <authorList>
            <person name="Bustos P."/>
            <person name="Santamaria R.I."/>
            <person name="Miranda-Sanchez F."/>
            <person name="Perez-Carrascal O."/>
            <person name="Juarez S."/>
            <person name="Lozano L."/>
            <person name="Martinez-Flores I."/>
            <person name="Vinuesa P."/>
            <person name="Martinez-Romero E."/>
            <person name="Cevallos M.A."/>
            <person name="Romero D."/>
            <person name="Davila G."/>
            <person name="Gonzalez V."/>
        </authorList>
    </citation>
    <scope>NUCLEOTIDE SEQUENCE [LARGE SCALE GENOMIC DNA]</scope>
    <source>
        <strain evidence="9 10">NXT3</strain>
    </source>
</reference>
<comment type="cofactor">
    <cofactor evidence="1 7">
        <name>pyridoxal 5'-phosphate</name>
        <dbReference type="ChEBI" id="CHEBI:597326"/>
    </cofactor>
</comment>
<organism evidence="9 10">
    <name type="scientific">Rhizobium fredii</name>
    <name type="common">Sinorhizobium fredii</name>
    <dbReference type="NCBI Taxonomy" id="380"/>
    <lineage>
        <taxon>Bacteria</taxon>
        <taxon>Pseudomonadati</taxon>
        <taxon>Pseudomonadota</taxon>
        <taxon>Alphaproteobacteria</taxon>
        <taxon>Hyphomicrobiales</taxon>
        <taxon>Rhizobiaceae</taxon>
        <taxon>Sinorhizobium/Ensifer group</taxon>
        <taxon>Sinorhizobium</taxon>
    </lineage>
</organism>
<dbReference type="Proteomes" id="UP000239340">
    <property type="component" value="Chromosome"/>
</dbReference>
<gene>
    <name evidence="9" type="ORF">NXT3_CH00524</name>
</gene>
<evidence type="ECO:0000256" key="6">
    <source>
        <dbReference type="ARBA" id="ARBA00049185"/>
    </source>
</evidence>
<dbReference type="InterPro" id="IPR004838">
    <property type="entry name" value="NHTrfase_class1_PyrdxlP-BS"/>
</dbReference>
<evidence type="ECO:0000256" key="1">
    <source>
        <dbReference type="ARBA" id="ARBA00001933"/>
    </source>
</evidence>
<keyword evidence="5" id="KW-0663">Pyridoxal phosphate</keyword>
<dbReference type="GO" id="GO:0004069">
    <property type="term" value="F:L-aspartate:2-oxoglutarate aminotransferase activity"/>
    <property type="evidence" value="ECO:0007669"/>
    <property type="project" value="UniProtKB-EC"/>
</dbReference>
<sequence>MTTMTSLSPRALAAPESGIVEVVNYARGRDGLIPLWVGEGDLPTPDFISRAAADALVAGQTFYTWQRGIPPLREALVRYYQRRFQKTLAPENFYVTGSGMQAIKLAIEAIASPGDEMVLLTPAWPNFAAAAYLSGVRPVSVPLRFENGKWQLDLDRLAAAIGDKTRALFINTPSNPTGWTASPDDLKAILALARRHGIWIIADEIYALYYYLGRRAPSFLDIMEDDDRILFVNSFSKNWAMTGWRVGWIVAPPAMGQVLENLIQYSTSGVAQFMQRGAVVALDEGDAFVDDNVTKARRNRDLLCDTLIATNRVETLKPDGALYAFLKIDGVTDSRRAAIDIVDKTGVGLAPGTAFSEGGSLFMRACFLRDPAQIAEAADRLRTYILDR</sequence>
<evidence type="ECO:0000256" key="7">
    <source>
        <dbReference type="RuleBase" id="RU000481"/>
    </source>
</evidence>
<evidence type="ECO:0000256" key="3">
    <source>
        <dbReference type="ARBA" id="ARBA00022576"/>
    </source>
</evidence>
<keyword evidence="4 7" id="KW-0808">Transferase</keyword>
<evidence type="ECO:0000256" key="4">
    <source>
        <dbReference type="ARBA" id="ARBA00022679"/>
    </source>
</evidence>
<dbReference type="Gene3D" id="3.90.1150.10">
    <property type="entry name" value="Aspartate Aminotransferase, domain 1"/>
    <property type="match status" value="1"/>
</dbReference>
<accession>A0A2L0H104</accession>